<evidence type="ECO:0000313" key="3">
    <source>
        <dbReference type="EMBL" id="WJW66483.1"/>
    </source>
</evidence>
<feature type="domain" description="AB hydrolase-1" evidence="1">
    <location>
        <begin position="27"/>
        <end position="274"/>
    </location>
</feature>
<dbReference type="Proteomes" id="UP001431572">
    <property type="component" value="Chromosome 1"/>
</dbReference>
<dbReference type="RefSeq" id="WP_341468370.1">
    <property type="nucleotide sequence ID" value="NZ_CP128399.1"/>
</dbReference>
<reference evidence="3" key="2">
    <citation type="journal article" date="2024" name="Nature">
        <title>Anoxygenic phototroph of the Chloroflexota uses a type I reaction centre.</title>
        <authorList>
            <person name="Tsuji J.M."/>
            <person name="Shaw N.A."/>
            <person name="Nagashima S."/>
            <person name="Venkiteswaran J.J."/>
            <person name="Schiff S.L."/>
            <person name="Watanabe T."/>
            <person name="Fukui M."/>
            <person name="Hanada S."/>
            <person name="Tank M."/>
            <person name="Neufeld J.D."/>
        </authorList>
    </citation>
    <scope>NUCLEOTIDE SEQUENCE</scope>
    <source>
        <strain evidence="3">L227-S17</strain>
    </source>
</reference>
<dbReference type="InterPro" id="IPR000073">
    <property type="entry name" value="AB_hydrolase_1"/>
</dbReference>
<dbReference type="InterPro" id="IPR000639">
    <property type="entry name" value="Epox_hydrolase-like"/>
</dbReference>
<keyword evidence="2" id="KW-0378">Hydrolase</keyword>
<sequence length="287" mass="32235">MAYVKIGQSNSPIFYELSTPAEPEGTVIFINAWCSSARYWKETVKRISSRFQTLTYDQPGIGRSLSKEKPLPATYKGTIDNGSNEVLELIEHLQLLDKPVHVVGHSLGVVIATHLATVLESRGKLASLTIINCGSFEIEDRKGEILIPFIKLVVNVKRILELPGLRQLTIRKLTARPIESIYEQFIISDMVASDIRIARELALSSLTPVNLERYHHEVDALKAPLLLVVGDRDGTIPPKGMYNIKRFKPTANLVPFPDCGHFLMLERPNRFAEVLLQHLSLNVISFR</sequence>
<dbReference type="InterPro" id="IPR029058">
    <property type="entry name" value="AB_hydrolase_fold"/>
</dbReference>
<dbReference type="Pfam" id="PF12697">
    <property type="entry name" value="Abhydrolase_6"/>
    <property type="match status" value="1"/>
</dbReference>
<evidence type="ECO:0000313" key="4">
    <source>
        <dbReference type="Proteomes" id="UP000521676"/>
    </source>
</evidence>
<dbReference type="PRINTS" id="PR00412">
    <property type="entry name" value="EPOXHYDRLASE"/>
</dbReference>
<dbReference type="InterPro" id="IPR050266">
    <property type="entry name" value="AB_hydrolase_sf"/>
</dbReference>
<dbReference type="SUPFAM" id="SSF53474">
    <property type="entry name" value="alpha/beta-Hydrolases"/>
    <property type="match status" value="1"/>
</dbReference>
<gene>
    <name evidence="2" type="ORF">HXX08_01830</name>
    <name evidence="3" type="ORF">OZ401_002286</name>
</gene>
<dbReference type="AlphaFoldDB" id="A0A8T7LRD8"/>
<dbReference type="Gene3D" id="3.40.50.1820">
    <property type="entry name" value="alpha/beta hydrolase"/>
    <property type="match status" value="1"/>
</dbReference>
<organism evidence="2 4">
    <name type="scientific">Candidatus Chlorohelix allophototropha</name>
    <dbReference type="NCBI Taxonomy" id="3003348"/>
    <lineage>
        <taxon>Bacteria</taxon>
        <taxon>Bacillati</taxon>
        <taxon>Chloroflexota</taxon>
        <taxon>Chloroflexia</taxon>
        <taxon>Candidatus Chloroheliales</taxon>
        <taxon>Candidatus Chloroheliaceae</taxon>
        <taxon>Candidatus Chlorohelix</taxon>
    </lineage>
</organism>
<dbReference type="EMBL" id="CP128399">
    <property type="protein sequence ID" value="WJW66483.1"/>
    <property type="molecule type" value="Genomic_DNA"/>
</dbReference>
<reference evidence="2 4" key="1">
    <citation type="submission" date="2020-06" db="EMBL/GenBank/DDBJ databases">
        <title>Anoxygenic phototrophic Chloroflexota member uses a Type I reaction center.</title>
        <authorList>
            <person name="Tsuji J.M."/>
            <person name="Shaw N.A."/>
            <person name="Nagashima S."/>
            <person name="Venkiteswaran J."/>
            <person name="Schiff S.L."/>
            <person name="Hanada S."/>
            <person name="Tank M."/>
            <person name="Neufeld J.D."/>
        </authorList>
    </citation>
    <scope>NUCLEOTIDE SEQUENCE [LARGE SCALE GENOMIC DNA]</scope>
    <source>
        <strain evidence="2">L227-S17</strain>
    </source>
</reference>
<name>A0A8T7LRD8_9CHLR</name>
<dbReference type="EMBL" id="JACATZ010000001">
    <property type="protein sequence ID" value="NWJ44594.1"/>
    <property type="molecule type" value="Genomic_DNA"/>
</dbReference>
<keyword evidence="5" id="KW-1185">Reference proteome</keyword>
<dbReference type="Proteomes" id="UP000521676">
    <property type="component" value="Unassembled WGS sequence"/>
</dbReference>
<dbReference type="GO" id="GO:0016787">
    <property type="term" value="F:hydrolase activity"/>
    <property type="evidence" value="ECO:0007669"/>
    <property type="project" value="UniProtKB-KW"/>
</dbReference>
<evidence type="ECO:0000313" key="2">
    <source>
        <dbReference type="EMBL" id="NWJ44594.1"/>
    </source>
</evidence>
<dbReference type="PANTHER" id="PTHR43798">
    <property type="entry name" value="MONOACYLGLYCEROL LIPASE"/>
    <property type="match status" value="1"/>
</dbReference>
<accession>A0A8T7LRD8</accession>
<evidence type="ECO:0000313" key="5">
    <source>
        <dbReference type="Proteomes" id="UP001431572"/>
    </source>
</evidence>
<protein>
    <submittedName>
        <fullName evidence="2">Alpha/beta hydrolase</fullName>
    </submittedName>
</protein>
<proteinExistence type="predicted"/>
<evidence type="ECO:0000259" key="1">
    <source>
        <dbReference type="Pfam" id="PF12697"/>
    </source>
</evidence>